<evidence type="ECO:0000256" key="7">
    <source>
        <dbReference type="RuleBase" id="RU365103"/>
    </source>
</evidence>
<comment type="function">
    <text evidence="7">Involved in lipopolysaccharide (LPS) biosynthesis. Catalyzes the transfer of 3-deoxy-D-manno-octulosonate (Kdo) residue(s) from CMP-Kdo to lipid IV(A), the tetraacyldisaccharide-1,4'-bisphosphate precursor of lipid A.</text>
</comment>
<dbReference type="GO" id="GO:0005886">
    <property type="term" value="C:plasma membrane"/>
    <property type="evidence" value="ECO:0007669"/>
    <property type="project" value="UniProtKB-SubCell"/>
</dbReference>
<sequence>MATPFWYNFLLACIKPFYRWKIKQRAETDALYQQECLERFGPFQPVKNRHALWFHAVSVGETNAAQPLIEHYLKLGYPVLVTNTTKTGQTRAKSLFLKEPYLDLFQAVYLPVDQIDLLQQFFAKYQPRFLALVETELWPNLIDQARQHQIAVMVLNARLSEKSAKGYARVAGLTRAMLSKIDILLAQDQSTRQRYIELGLAAQKALIVGNIKFDISAPIHFLEQAEQIQQQWQLAERQIVTLASTHAPEEQLLLEALREDLQNNPALLCIVVPRHPERFDEVFQLCQKLNLNTQRRSLGQNVQPDTQVYLADSMGELWLWYALSQVCFVGGSLNQPGGGHNILEPMALYVPTVIGPHYFNFQNIVDECVAEQAIDIAPDAQAAVAAFRHYLYDQEAAKHMAAQAQRVLARNQGSLRHHIAVIDHYLDQQVKDA</sequence>
<evidence type="ECO:0000313" key="10">
    <source>
        <dbReference type="Proteomes" id="UP001164081"/>
    </source>
</evidence>
<dbReference type="PANTHER" id="PTHR42755">
    <property type="entry name" value="3-DEOXY-MANNO-OCTULOSONATE CYTIDYLYLTRANSFERASE"/>
    <property type="match status" value="1"/>
</dbReference>
<proteinExistence type="inferred from homology"/>
<dbReference type="Gene3D" id="3.40.50.11720">
    <property type="entry name" value="3-Deoxy-D-manno-octulosonic-acid transferase, N-terminal domain"/>
    <property type="match status" value="1"/>
</dbReference>
<evidence type="ECO:0000256" key="1">
    <source>
        <dbReference type="ARBA" id="ARBA00004713"/>
    </source>
</evidence>
<dbReference type="AlphaFoldDB" id="A0A3G9FYH2"/>
<evidence type="ECO:0000256" key="2">
    <source>
        <dbReference type="ARBA" id="ARBA00012621"/>
    </source>
</evidence>
<evidence type="ECO:0000259" key="8">
    <source>
        <dbReference type="Pfam" id="PF04413"/>
    </source>
</evidence>
<dbReference type="EC" id="2.4.99.12" evidence="2 7"/>
<evidence type="ECO:0000256" key="6">
    <source>
        <dbReference type="ARBA" id="ARBA00049183"/>
    </source>
</evidence>
<dbReference type="Proteomes" id="UP001164081">
    <property type="component" value="Chromosome"/>
</dbReference>
<keyword evidence="4 7" id="KW-0808">Transferase</keyword>
<dbReference type="InterPro" id="IPR007507">
    <property type="entry name" value="Glycos_transf_N"/>
</dbReference>
<keyword evidence="7" id="KW-0448">Lipopolysaccharide biosynthesis</keyword>
<keyword evidence="7" id="KW-1003">Cell membrane</keyword>
<evidence type="ECO:0000256" key="4">
    <source>
        <dbReference type="ARBA" id="ARBA00022679"/>
    </source>
</evidence>
<gene>
    <name evidence="9" type="ORF">LSO58_00850</name>
</gene>
<evidence type="ECO:0000256" key="5">
    <source>
        <dbReference type="ARBA" id="ARBA00031445"/>
    </source>
</evidence>
<dbReference type="GO" id="GO:0009245">
    <property type="term" value="P:lipid A biosynthetic process"/>
    <property type="evidence" value="ECO:0007669"/>
    <property type="project" value="TreeGrafter"/>
</dbReference>
<dbReference type="PANTHER" id="PTHR42755:SF1">
    <property type="entry name" value="3-DEOXY-D-MANNO-OCTULOSONIC ACID TRANSFERASE, MITOCHONDRIAL-RELATED"/>
    <property type="match status" value="1"/>
</dbReference>
<dbReference type="Pfam" id="PF04413">
    <property type="entry name" value="Glycos_transf_N"/>
    <property type="match status" value="1"/>
</dbReference>
<protein>
    <recommendedName>
        <fullName evidence="3 7">3-deoxy-D-manno-octulosonic acid transferase</fullName>
        <shortName evidence="7">Kdo transferase</shortName>
        <ecNumber evidence="2 7">2.4.99.12</ecNumber>
    </recommendedName>
    <alternativeName>
        <fullName evidence="5 7">Lipid IV(A) 3-deoxy-D-manno-octulosonic acid transferase</fullName>
    </alternativeName>
</protein>
<reference evidence="9" key="1">
    <citation type="journal article" date="2022" name="J Glob Antimicrob Resist">
        <title>Comparative analysis of IMP-4- and OXA-58-containing plasmids of three carbapenemase-producing Acinetobacter ursingii strains in the Netherlands.</title>
        <authorList>
            <person name="Hendrickx A.P.A."/>
            <person name="Schade R.P."/>
            <person name="Landman F."/>
            <person name="Bosch T."/>
            <person name="Schouls L.M."/>
            <person name="van Dijk K."/>
        </authorList>
    </citation>
    <scope>NUCLEOTIDE SEQUENCE</scope>
    <source>
        <strain evidence="9">RIVM_C010761</strain>
    </source>
</reference>
<evidence type="ECO:0000313" key="9">
    <source>
        <dbReference type="EMBL" id="UYF75514.1"/>
    </source>
</evidence>
<comment type="pathway">
    <text evidence="1 7">Bacterial outer membrane biogenesis; LPS core biosynthesis.</text>
</comment>
<evidence type="ECO:0000256" key="3">
    <source>
        <dbReference type="ARBA" id="ARBA00019077"/>
    </source>
</evidence>
<dbReference type="GO" id="GO:0043842">
    <property type="term" value="F:Kdo transferase activity"/>
    <property type="evidence" value="ECO:0007669"/>
    <property type="project" value="UniProtKB-EC"/>
</dbReference>
<dbReference type="Gene3D" id="3.40.50.2000">
    <property type="entry name" value="Glycogen Phosphorylase B"/>
    <property type="match status" value="1"/>
</dbReference>
<dbReference type="InterPro" id="IPR039901">
    <property type="entry name" value="Kdotransferase"/>
</dbReference>
<dbReference type="EMBL" id="CP089044">
    <property type="protein sequence ID" value="UYF75514.1"/>
    <property type="molecule type" value="Genomic_DNA"/>
</dbReference>
<comment type="subcellular location">
    <subcellularLocation>
        <location evidence="7">Cell membrane</location>
    </subcellularLocation>
</comment>
<comment type="catalytic activity">
    <reaction evidence="6 7">
        <text>lipid IVA (E. coli) + CMP-3-deoxy-beta-D-manno-octulosonate = alpha-Kdo-(2-&gt;6)-lipid IVA (E. coli) + CMP + H(+)</text>
        <dbReference type="Rhea" id="RHEA:28066"/>
        <dbReference type="ChEBI" id="CHEBI:15378"/>
        <dbReference type="ChEBI" id="CHEBI:58603"/>
        <dbReference type="ChEBI" id="CHEBI:60364"/>
        <dbReference type="ChEBI" id="CHEBI:60377"/>
        <dbReference type="ChEBI" id="CHEBI:85987"/>
        <dbReference type="EC" id="2.4.99.12"/>
    </reaction>
</comment>
<feature type="domain" description="3-deoxy-D-manno-octulosonic-acid transferase N-terminal" evidence="8">
    <location>
        <begin position="37"/>
        <end position="215"/>
    </location>
</feature>
<comment type="similarity">
    <text evidence="7">Belongs to the glycosyltransferase group 1 family.</text>
</comment>
<dbReference type="GO" id="GO:0009244">
    <property type="term" value="P:lipopolysaccharide core region biosynthetic process"/>
    <property type="evidence" value="ECO:0007669"/>
    <property type="project" value="UniProtKB-UniRule"/>
</dbReference>
<dbReference type="SUPFAM" id="SSF53756">
    <property type="entry name" value="UDP-Glycosyltransferase/glycogen phosphorylase"/>
    <property type="match status" value="1"/>
</dbReference>
<name>A0A3G9FYH2_9GAMM</name>
<organism evidence="9 10">
    <name type="scientific">Acinetobacter ursingii</name>
    <dbReference type="NCBI Taxonomy" id="108980"/>
    <lineage>
        <taxon>Bacteria</taxon>
        <taxon>Pseudomonadati</taxon>
        <taxon>Pseudomonadota</taxon>
        <taxon>Gammaproteobacteria</taxon>
        <taxon>Moraxellales</taxon>
        <taxon>Moraxellaceae</taxon>
        <taxon>Acinetobacter</taxon>
    </lineage>
</organism>
<dbReference type="InterPro" id="IPR038107">
    <property type="entry name" value="Glycos_transf_N_sf"/>
</dbReference>
<dbReference type="RefSeq" id="WP_004985819.1">
    <property type="nucleotide sequence ID" value="NZ_AP018824.1"/>
</dbReference>
<keyword evidence="7" id="KW-0472">Membrane</keyword>
<accession>A0A3G9FYH2</accession>